<evidence type="ECO:0000313" key="3">
    <source>
        <dbReference type="Proteomes" id="UP000517694"/>
    </source>
</evidence>
<dbReference type="AlphaFoldDB" id="A0A7X1I6E3"/>
<gene>
    <name evidence="2" type="ORF">H1R13_33170</name>
</gene>
<feature type="domain" description="Thiopeptide-type bacteriocin biosynthesis" evidence="1">
    <location>
        <begin position="56"/>
        <end position="317"/>
    </location>
</feature>
<dbReference type="EMBL" id="JACMHY010000020">
    <property type="protein sequence ID" value="MBC2869627.1"/>
    <property type="molecule type" value="Genomic_DNA"/>
</dbReference>
<sequence>MVRVERLLADCLDDARAEPLGCVPLAAEDAGYAAARRVFLTAGVQALRAHTPEAGWVQLDVACAAPGPEPRLYEQLTLVVRELTDTGQARDFFFMHKPPGLRVRFRAADPARVQELRATLLRCLAPGRRTDTWARPVPSVYEPETYLFGGPRSMPFVHGLFTADSRAWLEVHTAAAGAPAPPAWRVSLALLHTVFDALGIVGWEHRGVWQVVREETGRRLPRGLDAPDLRRAAAGIRDYWQSSPEARLEALPKAWRDALGEHLQTVERAARQWRTHYFASGEATVGPRRAAAHHVVFHWNRGGLSTARQCLLTEALAADGQEEAR</sequence>
<comment type="caution">
    <text evidence="2">The sequence shown here is derived from an EMBL/GenBank/DDBJ whole genome shotgun (WGS) entry which is preliminary data.</text>
</comment>
<dbReference type="InterPro" id="IPR023809">
    <property type="entry name" value="Thiopep_bacteriocin_synth_dom"/>
</dbReference>
<evidence type="ECO:0000313" key="2">
    <source>
        <dbReference type="EMBL" id="MBC2869627.1"/>
    </source>
</evidence>
<accession>A0A7X1I6E3</accession>
<evidence type="ECO:0000259" key="1">
    <source>
        <dbReference type="Pfam" id="PF14028"/>
    </source>
</evidence>
<dbReference type="RefSeq" id="WP_185948383.1">
    <property type="nucleotide sequence ID" value="NZ_JACMHY010000020.1"/>
</dbReference>
<organism evidence="2 3">
    <name type="scientific">Streptomyces mexicanus</name>
    <dbReference type="NCBI Taxonomy" id="178566"/>
    <lineage>
        <taxon>Bacteria</taxon>
        <taxon>Bacillati</taxon>
        <taxon>Actinomycetota</taxon>
        <taxon>Actinomycetes</taxon>
        <taxon>Kitasatosporales</taxon>
        <taxon>Streptomycetaceae</taxon>
        <taxon>Streptomyces</taxon>
    </lineage>
</organism>
<name>A0A7X1I6E3_9ACTN</name>
<keyword evidence="3" id="KW-1185">Reference proteome</keyword>
<dbReference type="NCBIfam" id="TIGR03891">
    <property type="entry name" value="thiopep_ocin"/>
    <property type="match status" value="1"/>
</dbReference>
<dbReference type="Proteomes" id="UP000517694">
    <property type="component" value="Unassembled WGS sequence"/>
</dbReference>
<protein>
    <recommendedName>
        <fullName evidence="1">Thiopeptide-type bacteriocin biosynthesis domain-containing protein</fullName>
    </recommendedName>
</protein>
<proteinExistence type="predicted"/>
<dbReference type="Pfam" id="PF14028">
    <property type="entry name" value="Lant_dehydr_C"/>
    <property type="match status" value="1"/>
</dbReference>
<reference evidence="2 3" key="1">
    <citation type="submission" date="2020-08" db="EMBL/GenBank/DDBJ databases">
        <title>Whole-Genome Sequence of French Clinical Streptomyces mexicanus Strain Q0842.</title>
        <authorList>
            <person name="Boxberger M."/>
            <person name="La Scola B."/>
        </authorList>
    </citation>
    <scope>NUCLEOTIDE SEQUENCE [LARGE SCALE GENOMIC DNA]</scope>
    <source>
        <strain evidence="2 3">Marseille-Q0842</strain>
    </source>
</reference>